<name>A0A198GE18_9GAMM</name>
<evidence type="ECO:0000313" key="3">
    <source>
        <dbReference type="Proteomes" id="UP000094023"/>
    </source>
</evidence>
<dbReference type="Pfam" id="PF14581">
    <property type="entry name" value="SseB_C"/>
    <property type="match status" value="1"/>
</dbReference>
<dbReference type="RefSeq" id="WP_066747103.1">
    <property type="nucleotide sequence ID" value="NZ_LXEN01000031.1"/>
</dbReference>
<accession>A0A198GE18</accession>
<dbReference type="STRING" id="1354337.M983_0697"/>
<gene>
    <name evidence="2" type="ORF">M983_0697</name>
</gene>
<feature type="domain" description="SseB protein C-terminal" evidence="1">
    <location>
        <begin position="17"/>
        <end position="124"/>
    </location>
</feature>
<reference evidence="2 3" key="1">
    <citation type="submission" date="2016-04" db="EMBL/GenBank/DDBJ databases">
        <title>ATOL: Assembling a taxonomically balanced genome-scale reconstruction of the evolutionary history of the Enterobacteriaceae.</title>
        <authorList>
            <person name="Plunkett G.III."/>
            <person name="Neeno-Eckwall E.C."/>
            <person name="Glasner J.D."/>
            <person name="Perna N.T."/>
        </authorList>
    </citation>
    <scope>NUCLEOTIDE SEQUENCE [LARGE SCALE GENOMIC DNA]</scope>
    <source>
        <strain evidence="2 3">ATCC 19692</strain>
    </source>
</reference>
<comment type="caution">
    <text evidence="2">The sequence shown here is derived from an EMBL/GenBank/DDBJ whole genome shotgun (WGS) entry which is preliminary data.</text>
</comment>
<proteinExistence type="predicted"/>
<dbReference type="PATRIC" id="fig|1354337.4.peg.710"/>
<dbReference type="Proteomes" id="UP000094023">
    <property type="component" value="Unassembled WGS sequence"/>
</dbReference>
<dbReference type="AlphaFoldDB" id="A0A198GE18"/>
<dbReference type="InterPro" id="IPR027945">
    <property type="entry name" value="SseB_C"/>
</dbReference>
<dbReference type="OrthoDB" id="5622177at2"/>
<dbReference type="EMBL" id="LXEN01000031">
    <property type="protein sequence ID" value="OAT35160.1"/>
    <property type="molecule type" value="Genomic_DNA"/>
</dbReference>
<protein>
    <submittedName>
        <fullName evidence="2">SseB family protein</fullName>
    </submittedName>
</protein>
<evidence type="ECO:0000313" key="2">
    <source>
        <dbReference type="EMBL" id="OAT35160.1"/>
    </source>
</evidence>
<keyword evidence="3" id="KW-1185">Reference proteome</keyword>
<evidence type="ECO:0000259" key="1">
    <source>
        <dbReference type="Pfam" id="PF14581"/>
    </source>
</evidence>
<organism evidence="2 3">
    <name type="scientific">Proteus myxofaciens ATCC 19692</name>
    <dbReference type="NCBI Taxonomy" id="1354337"/>
    <lineage>
        <taxon>Bacteria</taxon>
        <taxon>Pseudomonadati</taxon>
        <taxon>Pseudomonadota</taxon>
        <taxon>Gammaproteobacteria</taxon>
        <taxon>Enterobacterales</taxon>
        <taxon>Morganellaceae</taxon>
        <taxon>Proteus</taxon>
    </lineage>
</organism>
<sequence length="142" mass="16035">MDLSEQFEVQEIVTVEGSSLKLSVLEPLPEKLTNALSELFGEYKPIRRAFIVNAKEQDEEETFYLIGLEITGEESTIAELFPKAAKSAFEHLEEGQSIDFCFVNKEEKGVAHFMAHHVTPFYQRKLGGFLRKGIPIVNITGE</sequence>